<protein>
    <submittedName>
        <fullName evidence="1">CoF synthetase</fullName>
    </submittedName>
</protein>
<accession>A0A2S0RBK6</accession>
<proteinExistence type="predicted"/>
<evidence type="ECO:0000313" key="1">
    <source>
        <dbReference type="EMBL" id="AWA28628.1"/>
    </source>
</evidence>
<dbReference type="SUPFAM" id="SSF56801">
    <property type="entry name" value="Acetyl-CoA synthetase-like"/>
    <property type="match status" value="1"/>
</dbReference>
<dbReference type="KEGG" id="fmg:HYN48_00210"/>
<dbReference type="InterPro" id="IPR042099">
    <property type="entry name" value="ANL_N_sf"/>
</dbReference>
<keyword evidence="2" id="KW-1185">Reference proteome</keyword>
<dbReference type="PANTHER" id="PTHR36932:SF1">
    <property type="entry name" value="CAPSULAR POLYSACCHARIDE BIOSYNTHESIS PROTEIN"/>
    <property type="match status" value="1"/>
</dbReference>
<dbReference type="PANTHER" id="PTHR36932">
    <property type="entry name" value="CAPSULAR POLYSACCHARIDE BIOSYNTHESIS PROTEIN"/>
    <property type="match status" value="1"/>
</dbReference>
<dbReference type="RefSeq" id="WP_108369220.1">
    <property type="nucleotide sequence ID" value="NZ_CP028811.1"/>
</dbReference>
<dbReference type="Proteomes" id="UP000244193">
    <property type="component" value="Chromosome"/>
</dbReference>
<reference evidence="1 2" key="1">
    <citation type="submission" date="2018-04" db="EMBL/GenBank/DDBJ databases">
        <title>Genome sequencing of Flavobacterium sp. HYN0048.</title>
        <authorList>
            <person name="Yi H."/>
            <person name="Baek C."/>
        </authorList>
    </citation>
    <scope>NUCLEOTIDE SEQUENCE [LARGE SCALE GENOMIC DNA]</scope>
    <source>
        <strain evidence="1 2">HYN0048</strain>
    </source>
</reference>
<sequence length="429" mass="48848">MATFIQKLRETAFWTIDGLKGGHVRKHYDDIVKSIAEGSPEKPEKLRKLLQHAADTVPMYRNVTTDSLDNFRVVNKNFIREDNNAFLSSAFSEKQRVAAVTSGSTGTPFKVFHDRNKKSRNSADTIYFAGKAGFSVGEKLYYFKIWSKNNHKSFSQLYLQNMIAVDVIHYGDKQIAALIKDMESYGADIGFLGYSSALELTAKYLEKTNHGKVKAKVNSIIAMSESLNDYTRETLATFFGVQPVSRYSNIENGIIAQQETDGSRRFLINTASYHLEILDMDSDVPAAPGVPGRIVVTDLYNYAMPMIRYDTGDIGCFVPGDERYLQTVEGRKLDLIYDTKGELVSSYIVYKNMWQYVEINQYQFVQYGPKDYVFKINADNGFSREEKLIGEFKEYLGEDANFSLEYVDEIPLLSSGKRKKIMNTYHNKL</sequence>
<dbReference type="AlphaFoldDB" id="A0A2S0RBK6"/>
<evidence type="ECO:0000313" key="2">
    <source>
        <dbReference type="Proteomes" id="UP000244193"/>
    </source>
</evidence>
<dbReference type="OrthoDB" id="580775at2"/>
<organism evidence="1 2">
    <name type="scientific">Flavobacterium magnum</name>
    <dbReference type="NCBI Taxonomy" id="2162713"/>
    <lineage>
        <taxon>Bacteria</taxon>
        <taxon>Pseudomonadati</taxon>
        <taxon>Bacteroidota</taxon>
        <taxon>Flavobacteriia</taxon>
        <taxon>Flavobacteriales</taxon>
        <taxon>Flavobacteriaceae</taxon>
        <taxon>Flavobacterium</taxon>
    </lineage>
</organism>
<dbReference type="EMBL" id="CP028811">
    <property type="protein sequence ID" value="AWA28628.1"/>
    <property type="molecule type" value="Genomic_DNA"/>
</dbReference>
<dbReference type="Gene3D" id="3.40.50.12780">
    <property type="entry name" value="N-terminal domain of ligase-like"/>
    <property type="match status" value="1"/>
</dbReference>
<dbReference type="InterPro" id="IPR053158">
    <property type="entry name" value="CapK_Type1_Caps_Biosynth"/>
</dbReference>
<name>A0A2S0RBK6_9FLAO</name>
<gene>
    <name evidence="1" type="ORF">HYN48_00210</name>
</gene>